<reference evidence="7 8" key="1">
    <citation type="submission" date="2019-07" db="EMBL/GenBank/DDBJ databases">
        <title>Whole genome shotgun sequence of Reyranella soli NBRC 108950.</title>
        <authorList>
            <person name="Hosoyama A."/>
            <person name="Uohara A."/>
            <person name="Ohji S."/>
            <person name="Ichikawa N."/>
        </authorList>
    </citation>
    <scope>NUCLEOTIDE SEQUENCE [LARGE SCALE GENOMIC DNA]</scope>
    <source>
        <strain evidence="7 8">NBRC 108950</strain>
    </source>
</reference>
<keyword evidence="3" id="KW-0813">Transport</keyword>
<dbReference type="InterPro" id="IPR047641">
    <property type="entry name" value="ABC_transpr_MalK/UgpC-like"/>
</dbReference>
<dbReference type="InterPro" id="IPR003439">
    <property type="entry name" value="ABC_transporter-like_ATP-bd"/>
</dbReference>
<evidence type="ECO:0000259" key="6">
    <source>
        <dbReference type="PROSITE" id="PS50893"/>
    </source>
</evidence>
<dbReference type="NCBIfam" id="NF008653">
    <property type="entry name" value="PRK11650.1"/>
    <property type="match status" value="1"/>
</dbReference>
<dbReference type="SUPFAM" id="SSF52540">
    <property type="entry name" value="P-loop containing nucleoside triphosphate hydrolases"/>
    <property type="match status" value="1"/>
</dbReference>
<dbReference type="PANTHER" id="PTHR43875">
    <property type="entry name" value="MALTODEXTRIN IMPORT ATP-BINDING PROTEIN MSMX"/>
    <property type="match status" value="1"/>
</dbReference>
<dbReference type="Proteomes" id="UP000321058">
    <property type="component" value="Unassembled WGS sequence"/>
</dbReference>
<evidence type="ECO:0000256" key="4">
    <source>
        <dbReference type="ARBA" id="ARBA00022741"/>
    </source>
</evidence>
<dbReference type="InterPro" id="IPR013611">
    <property type="entry name" value="Transp-assoc_OB_typ2"/>
</dbReference>
<comment type="subcellular location">
    <subcellularLocation>
        <location evidence="1">Cell inner membrane</location>
        <topology evidence="1">Peripheral membrane protein</topology>
    </subcellularLocation>
</comment>
<organism evidence="7 8">
    <name type="scientific">Reyranella soli</name>
    <dbReference type="NCBI Taxonomy" id="1230389"/>
    <lineage>
        <taxon>Bacteria</taxon>
        <taxon>Pseudomonadati</taxon>
        <taxon>Pseudomonadota</taxon>
        <taxon>Alphaproteobacteria</taxon>
        <taxon>Hyphomicrobiales</taxon>
        <taxon>Reyranellaceae</taxon>
        <taxon>Reyranella</taxon>
    </lineage>
</organism>
<evidence type="ECO:0000256" key="1">
    <source>
        <dbReference type="ARBA" id="ARBA00004417"/>
    </source>
</evidence>
<evidence type="ECO:0000256" key="5">
    <source>
        <dbReference type="ARBA" id="ARBA00022840"/>
    </source>
</evidence>
<keyword evidence="5 7" id="KW-0067">ATP-binding</keyword>
<gene>
    <name evidence="7" type="ORF">RSO01_28520</name>
</gene>
<comment type="caution">
    <text evidence="7">The sequence shown here is derived from an EMBL/GenBank/DDBJ whole genome shotgun (WGS) entry which is preliminary data.</text>
</comment>
<comment type="similarity">
    <text evidence="2">Belongs to the ABC transporter superfamily.</text>
</comment>
<dbReference type="Pfam" id="PF00005">
    <property type="entry name" value="ABC_tran"/>
    <property type="match status" value="1"/>
</dbReference>
<keyword evidence="4" id="KW-0547">Nucleotide-binding</keyword>
<keyword evidence="8" id="KW-1185">Reference proteome</keyword>
<dbReference type="InterPro" id="IPR008995">
    <property type="entry name" value="Mo/tungstate-bd_C_term_dom"/>
</dbReference>
<dbReference type="AlphaFoldDB" id="A0A512N9M7"/>
<dbReference type="InterPro" id="IPR015855">
    <property type="entry name" value="ABC_transpr_MalK-like"/>
</dbReference>
<proteinExistence type="inferred from homology"/>
<dbReference type="GO" id="GO:0055052">
    <property type="term" value="C:ATP-binding cassette (ABC) transporter complex, substrate-binding subunit-containing"/>
    <property type="evidence" value="ECO:0007669"/>
    <property type="project" value="TreeGrafter"/>
</dbReference>
<dbReference type="PROSITE" id="PS50893">
    <property type="entry name" value="ABC_TRANSPORTER_2"/>
    <property type="match status" value="1"/>
</dbReference>
<accession>A0A512N9M7</accession>
<dbReference type="GO" id="GO:0005524">
    <property type="term" value="F:ATP binding"/>
    <property type="evidence" value="ECO:0007669"/>
    <property type="project" value="UniProtKB-KW"/>
</dbReference>
<dbReference type="Gene3D" id="2.40.50.100">
    <property type="match status" value="2"/>
</dbReference>
<protein>
    <submittedName>
        <fullName evidence="7">Sugar ABC transporter ATP-binding protein</fullName>
    </submittedName>
</protein>
<dbReference type="SUPFAM" id="SSF50331">
    <property type="entry name" value="MOP-like"/>
    <property type="match status" value="1"/>
</dbReference>
<evidence type="ECO:0000313" key="7">
    <source>
        <dbReference type="EMBL" id="GEP55686.1"/>
    </source>
</evidence>
<dbReference type="InterPro" id="IPR017871">
    <property type="entry name" value="ABC_transporter-like_CS"/>
</dbReference>
<dbReference type="GO" id="GO:0016887">
    <property type="term" value="F:ATP hydrolysis activity"/>
    <property type="evidence" value="ECO:0007669"/>
    <property type="project" value="InterPro"/>
</dbReference>
<dbReference type="Gene3D" id="2.40.50.140">
    <property type="entry name" value="Nucleic acid-binding proteins"/>
    <property type="match status" value="1"/>
</dbReference>
<dbReference type="EMBL" id="BKAJ01000044">
    <property type="protein sequence ID" value="GEP55686.1"/>
    <property type="molecule type" value="Genomic_DNA"/>
</dbReference>
<dbReference type="InterPro" id="IPR003593">
    <property type="entry name" value="AAA+_ATPase"/>
</dbReference>
<dbReference type="InterPro" id="IPR027417">
    <property type="entry name" value="P-loop_NTPase"/>
</dbReference>
<dbReference type="InterPro" id="IPR012340">
    <property type="entry name" value="NA-bd_OB-fold"/>
</dbReference>
<dbReference type="RefSeq" id="WP_147149774.1">
    <property type="nucleotide sequence ID" value="NZ_BKAJ01000044.1"/>
</dbReference>
<dbReference type="GO" id="GO:0008643">
    <property type="term" value="P:carbohydrate transport"/>
    <property type="evidence" value="ECO:0007669"/>
    <property type="project" value="InterPro"/>
</dbReference>
<feature type="domain" description="ABC transporter" evidence="6">
    <location>
        <begin position="4"/>
        <end position="234"/>
    </location>
</feature>
<evidence type="ECO:0000256" key="2">
    <source>
        <dbReference type="ARBA" id="ARBA00005417"/>
    </source>
</evidence>
<dbReference type="FunFam" id="3.40.50.300:FF:000042">
    <property type="entry name" value="Maltose/maltodextrin ABC transporter, ATP-binding protein"/>
    <property type="match status" value="1"/>
</dbReference>
<dbReference type="SMART" id="SM00382">
    <property type="entry name" value="AAA"/>
    <property type="match status" value="1"/>
</dbReference>
<dbReference type="PANTHER" id="PTHR43875:SF1">
    <property type="entry name" value="OSMOPROTECTIVE COMPOUNDS UPTAKE ATP-BINDING PROTEIN GGTA"/>
    <property type="match status" value="1"/>
</dbReference>
<sequence length="340" mass="37392">MAGLSLRNVKKSFGEVAVVHGVDLEIADREFVVFVGPSGCGKSTLLRMIAGLEDITAGEIAIDGRVVNELDPKDRDIAMVFQDYALYPHMTVFENMAFSLRYRGIDRQEIRRRVDEAAHILDIEPYIARMPRQLSGGQRQRVAMGRAIVRDPKVFLFDEPLSNLDAKLRVQMRTEIKRLRERVATTTIYVTHDQVEAMTLADRIVILNHGRIEQIGTPEDVYDRPASTFVAGFIGAPPMNLVPAAALPAAGRPSDKLLLGVRPEHLVWASGGTPLVEGTASVVEPLGSDTLVSLDVAGTALVARLPPRVVRRKGEAVRLTADPANLHFFDRVTGIRVMSS</sequence>
<dbReference type="Gene3D" id="3.40.50.300">
    <property type="entry name" value="P-loop containing nucleotide triphosphate hydrolases"/>
    <property type="match status" value="1"/>
</dbReference>
<dbReference type="PROSITE" id="PS00211">
    <property type="entry name" value="ABC_TRANSPORTER_1"/>
    <property type="match status" value="1"/>
</dbReference>
<evidence type="ECO:0000313" key="8">
    <source>
        <dbReference type="Proteomes" id="UP000321058"/>
    </source>
</evidence>
<name>A0A512N9M7_9HYPH</name>
<dbReference type="Pfam" id="PF08402">
    <property type="entry name" value="TOBE_2"/>
    <property type="match status" value="1"/>
</dbReference>
<dbReference type="OrthoDB" id="9802264at2"/>
<evidence type="ECO:0000256" key="3">
    <source>
        <dbReference type="ARBA" id="ARBA00022448"/>
    </source>
</evidence>
<dbReference type="GO" id="GO:0140359">
    <property type="term" value="F:ABC-type transporter activity"/>
    <property type="evidence" value="ECO:0007669"/>
    <property type="project" value="InterPro"/>
</dbReference>
<dbReference type="CDD" id="cd03301">
    <property type="entry name" value="ABC_MalK_N"/>
    <property type="match status" value="1"/>
</dbReference>